<comment type="caution">
    <text evidence="1">The sequence shown here is derived from an EMBL/GenBank/DDBJ whole genome shotgun (WGS) entry which is preliminary data.</text>
</comment>
<dbReference type="Pfam" id="PF26029">
    <property type="entry name" value="DUF8007"/>
    <property type="match status" value="1"/>
</dbReference>
<dbReference type="InterPro" id="IPR058320">
    <property type="entry name" value="DUF8007"/>
</dbReference>
<dbReference type="EMBL" id="VZUS01000001">
    <property type="protein sequence ID" value="KAB1187187.1"/>
    <property type="molecule type" value="Genomic_DNA"/>
</dbReference>
<sequence length="69" mass="7629">MAEPKREACGRCAMTTVVDATMSEERDPLGGERIELDEAELRAVSPSAWLEGLSTRLDAFAERVIYGNR</sequence>
<name>A0A643JXZ3_9EURY</name>
<reference evidence="1" key="1">
    <citation type="submission" date="2019-09" db="EMBL/GenBank/DDBJ databases">
        <title>Genomic analysis of Haloferax sp. CBA1149.</title>
        <authorList>
            <person name="Roh S.W."/>
        </authorList>
    </citation>
    <scope>NUCLEOTIDE SEQUENCE</scope>
    <source>
        <strain evidence="1">CBA1149</strain>
    </source>
</reference>
<protein>
    <submittedName>
        <fullName evidence="1">Uncharacterized protein</fullName>
    </submittedName>
</protein>
<organism evidence="1">
    <name type="scientific">Haloferax sp. CBA1149</name>
    <dbReference type="NCBI Taxonomy" id="2650753"/>
    <lineage>
        <taxon>Archaea</taxon>
        <taxon>Methanobacteriati</taxon>
        <taxon>Methanobacteriota</taxon>
        <taxon>Stenosarchaea group</taxon>
        <taxon>Halobacteria</taxon>
        <taxon>Halobacteriales</taxon>
        <taxon>Haloferacaceae</taxon>
        <taxon>Haloferax</taxon>
    </lineage>
</organism>
<evidence type="ECO:0000313" key="1">
    <source>
        <dbReference type="EMBL" id="KAB1187187.1"/>
    </source>
</evidence>
<accession>A0A643JXZ3</accession>
<proteinExistence type="predicted"/>
<dbReference type="RefSeq" id="WP_151135588.1">
    <property type="nucleotide sequence ID" value="NZ_VZUS01000001.1"/>
</dbReference>
<gene>
    <name evidence="1" type="ORF">Hfx1149_03720</name>
</gene>
<dbReference type="AlphaFoldDB" id="A0A643JXZ3"/>